<name>A0A9P0KPN8_ACAOB</name>
<feature type="domain" description="C2H2-type" evidence="5">
    <location>
        <begin position="209"/>
        <end position="230"/>
    </location>
</feature>
<feature type="domain" description="C2H2-type" evidence="5">
    <location>
        <begin position="432"/>
        <end position="453"/>
    </location>
</feature>
<dbReference type="SUPFAM" id="SSF57667">
    <property type="entry name" value="beta-beta-alpha zinc fingers"/>
    <property type="match status" value="2"/>
</dbReference>
<dbReference type="Gene3D" id="3.30.160.60">
    <property type="entry name" value="Classic Zinc Finger"/>
    <property type="match status" value="4"/>
</dbReference>
<keyword evidence="3" id="KW-0863">Zinc-finger</keyword>
<dbReference type="PANTHER" id="PTHR24403:SF67">
    <property type="entry name" value="FI01116P-RELATED"/>
    <property type="match status" value="1"/>
</dbReference>
<proteinExistence type="predicted"/>
<keyword evidence="1" id="KW-0479">Metal-binding</keyword>
<reference evidence="6" key="1">
    <citation type="submission" date="2022-03" db="EMBL/GenBank/DDBJ databases">
        <authorList>
            <person name="Sayadi A."/>
        </authorList>
    </citation>
    <scope>NUCLEOTIDE SEQUENCE</scope>
</reference>
<evidence type="ECO:0000256" key="4">
    <source>
        <dbReference type="ARBA" id="ARBA00022833"/>
    </source>
</evidence>
<keyword evidence="2" id="KW-0677">Repeat</keyword>
<evidence type="ECO:0000259" key="5">
    <source>
        <dbReference type="PROSITE" id="PS00028"/>
    </source>
</evidence>
<dbReference type="PROSITE" id="PS00028">
    <property type="entry name" value="ZINC_FINGER_C2H2_1"/>
    <property type="match status" value="4"/>
</dbReference>
<accession>A0A9P0KPN8</accession>
<evidence type="ECO:0000256" key="1">
    <source>
        <dbReference type="ARBA" id="ARBA00022723"/>
    </source>
</evidence>
<dbReference type="InterPro" id="IPR013087">
    <property type="entry name" value="Znf_C2H2_type"/>
</dbReference>
<sequence length="475" mass="54840">METQNHLDVKEFEVTQITHELTIKRENGATFKIQKMKMENDNQITHELTFKSENGEVSGIKEEKIDAENDFNREFGAPQIAQVFIKDEFAQSIDTAAANTVLDRFYDAHNTKANDDHALMRFAGEEVLKGQDKNKNDVQRFTNKNTEIILNSTTNGNCFTNPWIKCEAVEDLKLDNDFCGITEITEEYEIKNEDDHIIKHPSTTGSHLCSHCNVTFRKKRSLDDHIIKQHPDKIAEVSCKIHTCTHCEYRTTRNDHLAHHMLKHPGADGGYKLKKCVHCNRAFRWKATLDDHIIKKHPNYTSLVSSKIHECKYCVFKTTLKNCLTKHMEKHLGAEAVYKLNRCNTTSASKKDLDDHIINHKHYICIYCNAIFRRTRSLDDHIIRKHPDCIADISSNIYACAHCKYRTTVRESLVRHMLKHPGAGGDYKPNKCVHCKGKFRHKTTLDNHIIKKHPDVHKEMLEPDHNLGGKELEDP</sequence>
<feature type="domain" description="C2H2-type" evidence="5">
    <location>
        <begin position="365"/>
        <end position="386"/>
    </location>
</feature>
<dbReference type="InterPro" id="IPR036236">
    <property type="entry name" value="Znf_C2H2_sf"/>
</dbReference>
<protein>
    <recommendedName>
        <fullName evidence="5">C2H2-type domain-containing protein</fullName>
    </recommendedName>
</protein>
<evidence type="ECO:0000256" key="2">
    <source>
        <dbReference type="ARBA" id="ARBA00022737"/>
    </source>
</evidence>
<dbReference type="GO" id="GO:0005634">
    <property type="term" value="C:nucleus"/>
    <property type="evidence" value="ECO:0007669"/>
    <property type="project" value="TreeGrafter"/>
</dbReference>
<keyword evidence="7" id="KW-1185">Reference proteome</keyword>
<dbReference type="GO" id="GO:0008270">
    <property type="term" value="F:zinc ion binding"/>
    <property type="evidence" value="ECO:0007669"/>
    <property type="project" value="UniProtKB-KW"/>
</dbReference>
<feature type="domain" description="C2H2-type" evidence="5">
    <location>
        <begin position="276"/>
        <end position="297"/>
    </location>
</feature>
<evidence type="ECO:0000313" key="6">
    <source>
        <dbReference type="EMBL" id="CAH1974865.1"/>
    </source>
</evidence>
<gene>
    <name evidence="6" type="ORF">ACAOBT_LOCUS11325</name>
</gene>
<dbReference type="GO" id="GO:0010468">
    <property type="term" value="P:regulation of gene expression"/>
    <property type="evidence" value="ECO:0007669"/>
    <property type="project" value="TreeGrafter"/>
</dbReference>
<dbReference type="InterPro" id="IPR050688">
    <property type="entry name" value="Zinc_finger/UBP_domain"/>
</dbReference>
<dbReference type="OrthoDB" id="427030at2759"/>
<dbReference type="Proteomes" id="UP001152888">
    <property type="component" value="Unassembled WGS sequence"/>
</dbReference>
<dbReference type="AlphaFoldDB" id="A0A9P0KPN8"/>
<evidence type="ECO:0000256" key="3">
    <source>
        <dbReference type="ARBA" id="ARBA00022771"/>
    </source>
</evidence>
<dbReference type="EMBL" id="CAKOFQ010006830">
    <property type="protein sequence ID" value="CAH1974865.1"/>
    <property type="molecule type" value="Genomic_DNA"/>
</dbReference>
<keyword evidence="4" id="KW-0862">Zinc</keyword>
<organism evidence="6 7">
    <name type="scientific">Acanthoscelides obtectus</name>
    <name type="common">Bean weevil</name>
    <name type="synonym">Bruchus obtectus</name>
    <dbReference type="NCBI Taxonomy" id="200917"/>
    <lineage>
        <taxon>Eukaryota</taxon>
        <taxon>Metazoa</taxon>
        <taxon>Ecdysozoa</taxon>
        <taxon>Arthropoda</taxon>
        <taxon>Hexapoda</taxon>
        <taxon>Insecta</taxon>
        <taxon>Pterygota</taxon>
        <taxon>Neoptera</taxon>
        <taxon>Endopterygota</taxon>
        <taxon>Coleoptera</taxon>
        <taxon>Polyphaga</taxon>
        <taxon>Cucujiformia</taxon>
        <taxon>Chrysomeloidea</taxon>
        <taxon>Chrysomelidae</taxon>
        <taxon>Bruchinae</taxon>
        <taxon>Bruchini</taxon>
        <taxon>Acanthoscelides</taxon>
    </lineage>
</organism>
<evidence type="ECO:0000313" key="7">
    <source>
        <dbReference type="Proteomes" id="UP001152888"/>
    </source>
</evidence>
<dbReference type="SMART" id="SM00355">
    <property type="entry name" value="ZnF_C2H2"/>
    <property type="match status" value="8"/>
</dbReference>
<comment type="caution">
    <text evidence="6">The sequence shown here is derived from an EMBL/GenBank/DDBJ whole genome shotgun (WGS) entry which is preliminary data.</text>
</comment>
<dbReference type="PANTHER" id="PTHR24403">
    <property type="entry name" value="ZINC FINGER PROTEIN"/>
    <property type="match status" value="1"/>
</dbReference>